<comment type="caution">
    <text evidence="2">The sequence shown here is derived from an EMBL/GenBank/DDBJ whole genome shotgun (WGS) entry which is preliminary data.</text>
</comment>
<keyword evidence="1" id="KW-1133">Transmembrane helix</keyword>
<dbReference type="Proteomes" id="UP000609346">
    <property type="component" value="Unassembled WGS sequence"/>
</dbReference>
<keyword evidence="1" id="KW-0472">Membrane</keyword>
<dbReference type="RefSeq" id="WP_191206647.1">
    <property type="nucleotide sequence ID" value="NZ_JACXZA010000008.1"/>
</dbReference>
<feature type="transmembrane region" description="Helical" evidence="1">
    <location>
        <begin position="57"/>
        <end position="75"/>
    </location>
</feature>
<feature type="transmembrane region" description="Helical" evidence="1">
    <location>
        <begin position="31"/>
        <end position="51"/>
    </location>
</feature>
<protein>
    <submittedName>
        <fullName evidence="2">DUF2238 domain-containing protein</fullName>
    </submittedName>
</protein>
<feature type="transmembrane region" description="Helical" evidence="1">
    <location>
        <begin position="154"/>
        <end position="172"/>
    </location>
</feature>
<evidence type="ECO:0000313" key="3">
    <source>
        <dbReference type="Proteomes" id="UP000609346"/>
    </source>
</evidence>
<proteinExistence type="predicted"/>
<dbReference type="InterPro" id="IPR014509">
    <property type="entry name" value="YjdF-like"/>
</dbReference>
<keyword evidence="1" id="KW-0812">Transmembrane</keyword>
<accession>A0ABR8N532</accession>
<keyword evidence="3" id="KW-1185">Reference proteome</keyword>
<reference evidence="2 3" key="1">
    <citation type="submission" date="2020-09" db="EMBL/GenBank/DDBJ databases">
        <title>Paenibacillus sp. strain PR3 16S rRNA gene Genome sequencing and assembly.</title>
        <authorList>
            <person name="Kim J."/>
        </authorList>
    </citation>
    <scope>NUCLEOTIDE SEQUENCE [LARGE SCALE GENOMIC DNA]</scope>
    <source>
        <strain evidence="2 3">PR3</strain>
    </source>
</reference>
<name>A0ABR8N532_9BACL</name>
<feature type="transmembrane region" description="Helical" evidence="1">
    <location>
        <begin position="82"/>
        <end position="103"/>
    </location>
</feature>
<organism evidence="2 3">
    <name type="scientific">Paenibacillus terricola</name>
    <dbReference type="NCBI Taxonomy" id="2763503"/>
    <lineage>
        <taxon>Bacteria</taxon>
        <taxon>Bacillati</taxon>
        <taxon>Bacillota</taxon>
        <taxon>Bacilli</taxon>
        <taxon>Bacillales</taxon>
        <taxon>Paenibacillaceae</taxon>
        <taxon>Paenibacillus</taxon>
    </lineage>
</organism>
<sequence>MADNHAAARPHSRTGLSRLLLSHQIPFKQNALLQSILFGFIVYWICMAIHPKDWKDWAVENTLLVLYMIVMAFTYRIFPHSNLAYILIAIFLAMHAYAAHFTYQHTPIDDWMKHAFHIKRGFYDRVVHFAYGLMISFSVRESVLYFLKLQFVKNYFVTFMIIVASSGIYEMLEAWSALIFNSKLAAQFVGLEGDPFDSQKDMTSALAGVLIAIGIFWIMHSRRRT</sequence>
<dbReference type="EMBL" id="JACXZA010000008">
    <property type="protein sequence ID" value="MBD3922356.1"/>
    <property type="molecule type" value="Genomic_DNA"/>
</dbReference>
<evidence type="ECO:0000256" key="1">
    <source>
        <dbReference type="SAM" id="Phobius"/>
    </source>
</evidence>
<feature type="transmembrane region" description="Helical" evidence="1">
    <location>
        <begin position="202"/>
        <end position="219"/>
    </location>
</feature>
<gene>
    <name evidence="2" type="ORF">H8B09_26615</name>
</gene>
<dbReference type="Pfam" id="PF09997">
    <property type="entry name" value="DUF2238"/>
    <property type="match status" value="1"/>
</dbReference>
<evidence type="ECO:0000313" key="2">
    <source>
        <dbReference type="EMBL" id="MBD3922356.1"/>
    </source>
</evidence>